<comment type="caution">
    <text evidence="8">The sequence shown here is derived from an EMBL/GenBank/DDBJ whole genome shotgun (WGS) entry which is preliminary data.</text>
</comment>
<dbReference type="FunFam" id="3.40.850.10:FF:000178">
    <property type="entry name" value="Kinesin-related protein3"/>
    <property type="match status" value="1"/>
</dbReference>
<feature type="compositionally biased region" description="Polar residues" evidence="5">
    <location>
        <begin position="928"/>
        <end position="939"/>
    </location>
</feature>
<feature type="region of interest" description="Disordered" evidence="5">
    <location>
        <begin position="927"/>
        <end position="1009"/>
    </location>
</feature>
<evidence type="ECO:0000256" key="4">
    <source>
        <dbReference type="PROSITE-ProRule" id="PRU00283"/>
    </source>
</evidence>
<evidence type="ECO:0000256" key="1">
    <source>
        <dbReference type="ARBA" id="ARBA00010899"/>
    </source>
</evidence>
<dbReference type="InterPro" id="IPR027640">
    <property type="entry name" value="Kinesin-like_fam"/>
</dbReference>
<dbReference type="PRINTS" id="PR00380">
    <property type="entry name" value="KINESINHEAVY"/>
</dbReference>
<dbReference type="PROSITE" id="PS50021">
    <property type="entry name" value="CH"/>
    <property type="match status" value="1"/>
</dbReference>
<protein>
    <submittedName>
        <fullName evidence="8">Uncharacterized protein</fullName>
    </submittedName>
</protein>
<evidence type="ECO:0000313" key="8">
    <source>
        <dbReference type="EMBL" id="KAG6497487.1"/>
    </source>
</evidence>
<feature type="compositionally biased region" description="Polar residues" evidence="5">
    <location>
        <begin position="947"/>
        <end position="968"/>
    </location>
</feature>
<gene>
    <name evidence="8" type="ORF">ZIOFF_045388</name>
</gene>
<sequence length="1009" mass="111720">MALEGSISVPVVEDALKQHGARMCYIDLASRKEEQAAMRRYEAAAWLRRMVGVVGAKDLPEEPTEEEFRLALRNGIVLCNVLNKVKPGAVPKVIEAPVVSASQPDGAAVLSAFQYFENLRNFLDALEELGLPTFEASDLEQACHLVLLNFPSYCSIGGKGSRVVNSILALKSFDEKQVCRSGSSKSGGTMKPSSTGKHFVRRNSEPFMNSIIRSQTIQDGGSLEQNLSIDFSIESSEMMTSPSVSMLVRNLLSDKKAEEVPLIVESMLTKVLQEFEHRLARQQEMMDKNETIETSLFNGASNSKEFQSTCCENKMKVIDEMGSLYEASNSTEIQSTACENKVKVIDKIGSLYDASNSPQVQNTWSENKMLESESTYTCLRGEDFTMSLRDQEKTKEKLLKQGLLVEKQKREIHELKNSLLSTRESVELIKTQYSEEVSKLGKHMQIITHAASGYQKVLEENRKLYNQVQDLKGNIRVYCRVRPFLPGKSSNNLTTVDHIDDGNITISTPAKYGKEGHKSFSFNKTFGPSVTQEEVFSDTKPLIRSILDGFNVCIFAYGQTGSGKTYTMSGPKELTEEGYGVNYRALNDLFQISRQRRDSFCYEIAVQMMEIYNEQSGMAVPDANLVPVTSTDEVVELMNLGQRNRAVCSTSMNERSSRSHSCLTIHVHGKELASGTVLRGCLHLVDLAGSERVNKSEVKGDRLKEAQHINKSLAALGDVIYALAQKNSHVPYRNSKLTQLLQDSLGGQAKTLMFVHISPEVDALSETLSTLKFAERVATIELGAAKMNKDTGELKELRQQVASLRAALAKKEEETLGSTTSSSDSYRMKSNPTSPGHPNQMQTMDDFGNIVSCSALMEREDIDAVNDEDPLRAWVGDSVHLPDSLDQGYIPDVRVFRDRRTSRPNSFTTDDYDDLDFATSDSSEQEVMLQSSNAKSSAAVNGGSRIKQLQSGSTKNPDLRNPTRSHMPSPSRKTSTATSSQTAKGQPTRQRASDGKRKPNVNGRMAASK</sequence>
<dbReference type="Pfam" id="PF00225">
    <property type="entry name" value="Kinesin"/>
    <property type="match status" value="1"/>
</dbReference>
<dbReference type="GO" id="GO:0008017">
    <property type="term" value="F:microtubule binding"/>
    <property type="evidence" value="ECO:0007669"/>
    <property type="project" value="InterPro"/>
</dbReference>
<name>A0A8J5KY81_ZINOF</name>
<evidence type="ECO:0000256" key="2">
    <source>
        <dbReference type="ARBA" id="ARBA00022701"/>
    </source>
</evidence>
<dbReference type="InterPro" id="IPR027417">
    <property type="entry name" value="P-loop_NTPase"/>
</dbReference>
<dbReference type="InterPro" id="IPR001715">
    <property type="entry name" value="CH_dom"/>
</dbReference>
<dbReference type="PANTHER" id="PTHR47972">
    <property type="entry name" value="KINESIN-LIKE PROTEIN KLP-3"/>
    <property type="match status" value="1"/>
</dbReference>
<feature type="compositionally biased region" description="Low complexity" evidence="5">
    <location>
        <begin position="816"/>
        <end position="830"/>
    </location>
</feature>
<dbReference type="AlphaFoldDB" id="A0A8J5KY81"/>
<keyword evidence="3 4" id="KW-0505">Motor protein</keyword>
<feature type="domain" description="Kinesin motor" evidence="7">
    <location>
        <begin position="474"/>
        <end position="780"/>
    </location>
</feature>
<accession>A0A8J5KY81</accession>
<dbReference type="Gene3D" id="3.40.850.10">
    <property type="entry name" value="Kinesin motor domain"/>
    <property type="match status" value="2"/>
</dbReference>
<keyword evidence="9" id="KW-1185">Reference proteome</keyword>
<dbReference type="InterPro" id="IPR036961">
    <property type="entry name" value="Kinesin_motor_dom_sf"/>
</dbReference>
<feature type="domain" description="Calponin-homology (CH)" evidence="6">
    <location>
        <begin position="37"/>
        <end position="159"/>
    </location>
</feature>
<dbReference type="PANTHER" id="PTHR47972:SF12">
    <property type="entry name" value="KINESIN-LIKE PROTEIN KIN-14H"/>
    <property type="match status" value="1"/>
</dbReference>
<comment type="similarity">
    <text evidence="1">Belongs to the TRAFAC class myosin-kinesin ATPase superfamily. Kinesin family. KIN-14 subfamily.</text>
</comment>
<reference evidence="8 9" key="1">
    <citation type="submission" date="2020-08" db="EMBL/GenBank/DDBJ databases">
        <title>Plant Genome Project.</title>
        <authorList>
            <person name="Zhang R.-G."/>
        </authorList>
    </citation>
    <scope>NUCLEOTIDE SEQUENCE [LARGE SCALE GENOMIC DNA]</scope>
    <source>
        <tissue evidence="8">Rhizome</tissue>
    </source>
</reference>
<dbReference type="CDD" id="cd21203">
    <property type="entry name" value="CH_AtKIN14-like"/>
    <property type="match status" value="1"/>
</dbReference>
<evidence type="ECO:0000313" key="9">
    <source>
        <dbReference type="Proteomes" id="UP000734854"/>
    </source>
</evidence>
<feature type="binding site" evidence="4">
    <location>
        <begin position="558"/>
        <end position="565"/>
    </location>
    <ligand>
        <name>ATP</name>
        <dbReference type="ChEBI" id="CHEBI:30616"/>
    </ligand>
</feature>
<dbReference type="Pfam" id="PF00307">
    <property type="entry name" value="CH"/>
    <property type="match status" value="1"/>
</dbReference>
<dbReference type="GO" id="GO:0005874">
    <property type="term" value="C:microtubule"/>
    <property type="evidence" value="ECO:0007669"/>
    <property type="project" value="UniProtKB-KW"/>
</dbReference>
<dbReference type="Proteomes" id="UP000734854">
    <property type="component" value="Unassembled WGS sequence"/>
</dbReference>
<dbReference type="GO" id="GO:0003777">
    <property type="term" value="F:microtubule motor activity"/>
    <property type="evidence" value="ECO:0007669"/>
    <property type="project" value="InterPro"/>
</dbReference>
<dbReference type="SUPFAM" id="SSF47576">
    <property type="entry name" value="Calponin-homology domain, CH-domain"/>
    <property type="match status" value="1"/>
</dbReference>
<proteinExistence type="inferred from homology"/>
<feature type="compositionally biased region" description="Low complexity" evidence="5">
    <location>
        <begin position="971"/>
        <end position="984"/>
    </location>
</feature>
<keyword evidence="4" id="KW-0067">ATP-binding</keyword>
<dbReference type="GO" id="GO:0007018">
    <property type="term" value="P:microtubule-based movement"/>
    <property type="evidence" value="ECO:0007669"/>
    <property type="project" value="InterPro"/>
</dbReference>
<keyword evidence="2" id="KW-0493">Microtubule</keyword>
<evidence type="ECO:0000259" key="6">
    <source>
        <dbReference type="PROSITE" id="PS50021"/>
    </source>
</evidence>
<dbReference type="FunFam" id="3.40.850.10:FF:000111">
    <property type="entry name" value="p-loop nucleoside triphosphate hydrolase superfamily protein with CH (Calponin Homology) domain"/>
    <property type="match status" value="1"/>
</dbReference>
<evidence type="ECO:0000259" key="7">
    <source>
        <dbReference type="PROSITE" id="PS50067"/>
    </source>
</evidence>
<dbReference type="GO" id="GO:0005524">
    <property type="term" value="F:ATP binding"/>
    <property type="evidence" value="ECO:0007669"/>
    <property type="project" value="UniProtKB-UniRule"/>
</dbReference>
<dbReference type="SMART" id="SM00033">
    <property type="entry name" value="CH"/>
    <property type="match status" value="1"/>
</dbReference>
<dbReference type="Gene3D" id="1.10.418.10">
    <property type="entry name" value="Calponin-like domain"/>
    <property type="match status" value="1"/>
</dbReference>
<feature type="region of interest" description="Disordered" evidence="5">
    <location>
        <begin position="810"/>
        <end position="843"/>
    </location>
</feature>
<dbReference type="PROSITE" id="PS50067">
    <property type="entry name" value="KINESIN_MOTOR_2"/>
    <property type="match status" value="1"/>
</dbReference>
<feature type="compositionally biased region" description="Polar residues" evidence="5">
    <location>
        <begin position="831"/>
        <end position="843"/>
    </location>
</feature>
<evidence type="ECO:0000256" key="5">
    <source>
        <dbReference type="SAM" id="MobiDB-lite"/>
    </source>
</evidence>
<organism evidence="8 9">
    <name type="scientific">Zingiber officinale</name>
    <name type="common">Ginger</name>
    <name type="synonym">Amomum zingiber</name>
    <dbReference type="NCBI Taxonomy" id="94328"/>
    <lineage>
        <taxon>Eukaryota</taxon>
        <taxon>Viridiplantae</taxon>
        <taxon>Streptophyta</taxon>
        <taxon>Embryophyta</taxon>
        <taxon>Tracheophyta</taxon>
        <taxon>Spermatophyta</taxon>
        <taxon>Magnoliopsida</taxon>
        <taxon>Liliopsida</taxon>
        <taxon>Zingiberales</taxon>
        <taxon>Zingiberaceae</taxon>
        <taxon>Zingiber</taxon>
    </lineage>
</organism>
<keyword evidence="4" id="KW-0547">Nucleotide-binding</keyword>
<dbReference type="InterPro" id="IPR001752">
    <property type="entry name" value="Kinesin_motor_dom"/>
</dbReference>
<dbReference type="SMART" id="SM00129">
    <property type="entry name" value="KISc"/>
    <property type="match status" value="1"/>
</dbReference>
<evidence type="ECO:0000256" key="3">
    <source>
        <dbReference type="ARBA" id="ARBA00023175"/>
    </source>
</evidence>
<dbReference type="InterPro" id="IPR036872">
    <property type="entry name" value="CH_dom_sf"/>
</dbReference>
<dbReference type="SUPFAM" id="SSF52540">
    <property type="entry name" value="P-loop containing nucleoside triphosphate hydrolases"/>
    <property type="match status" value="1"/>
</dbReference>
<dbReference type="EMBL" id="JACMSC010000012">
    <property type="protein sequence ID" value="KAG6497487.1"/>
    <property type="molecule type" value="Genomic_DNA"/>
</dbReference>